<dbReference type="EC" id="4.2.1.47" evidence="4"/>
<dbReference type="InterPro" id="IPR006368">
    <property type="entry name" value="GDP_Man_deHydtase"/>
</dbReference>
<organism evidence="8 9">
    <name type="scientific">Pelosinus propionicus DSM 13327</name>
    <dbReference type="NCBI Taxonomy" id="1123291"/>
    <lineage>
        <taxon>Bacteria</taxon>
        <taxon>Bacillati</taxon>
        <taxon>Bacillota</taxon>
        <taxon>Negativicutes</taxon>
        <taxon>Selenomonadales</taxon>
        <taxon>Sporomusaceae</taxon>
        <taxon>Pelosinus</taxon>
    </lineage>
</organism>
<evidence type="ECO:0000313" key="9">
    <source>
        <dbReference type="Proteomes" id="UP000199520"/>
    </source>
</evidence>
<evidence type="ECO:0000256" key="2">
    <source>
        <dbReference type="ARBA" id="ARBA00001937"/>
    </source>
</evidence>
<name>A0A1I4JQF1_9FIRM</name>
<dbReference type="CDD" id="cd05260">
    <property type="entry name" value="GDP_MD_SDR_e"/>
    <property type="match status" value="1"/>
</dbReference>
<comment type="similarity">
    <text evidence="3">Belongs to the NAD(P)-dependent epimerase/dehydratase family. GDP-mannose 4,6-dehydratase subfamily.</text>
</comment>
<dbReference type="AlphaFoldDB" id="A0A1I4JQF1"/>
<feature type="domain" description="NAD(P)-binding" evidence="7">
    <location>
        <begin position="5"/>
        <end position="313"/>
    </location>
</feature>
<sequence length="323" mass="36646">MKKALITGISGQDGSYLAELLLAKGYQVHGVIRQSSMENHQKLFFLKDISDRITLHICSLNNHLSIYKLIDAVKPDECYHLAAASFVSYSFEDEASILATNLNPTHYFLSSIKELVPQCRFYFAGSSELFGNAELSPQTEGTRFNPRSIYGISKLASHYVVKNYREHHGLYACTGYCYNHESPRRNPAFVSRKITSAAAKILLKLENHIQLGNVDAIRDWGYAPEYVEAMWMMLNNPLGAKDYIIATGIPHTVRDLLAIAFSFVGLDYTNYLEINSNFFRPSEQVPLLGDASKIYQDLGWRPKIRLEEIVKEMVLQDLNLFKS</sequence>
<accession>A0A1I4JQF1</accession>
<evidence type="ECO:0000256" key="6">
    <source>
        <dbReference type="ARBA" id="ARBA00059383"/>
    </source>
</evidence>
<evidence type="ECO:0000256" key="1">
    <source>
        <dbReference type="ARBA" id="ARBA00000188"/>
    </source>
</evidence>
<dbReference type="InterPro" id="IPR036291">
    <property type="entry name" value="NAD(P)-bd_dom_sf"/>
</dbReference>
<dbReference type="Proteomes" id="UP000199520">
    <property type="component" value="Unassembled WGS sequence"/>
</dbReference>
<dbReference type="InterPro" id="IPR016040">
    <property type="entry name" value="NAD(P)-bd_dom"/>
</dbReference>
<evidence type="ECO:0000313" key="8">
    <source>
        <dbReference type="EMBL" id="SFL68808.1"/>
    </source>
</evidence>
<dbReference type="Gene3D" id="3.40.50.720">
    <property type="entry name" value="NAD(P)-binding Rossmann-like Domain"/>
    <property type="match status" value="1"/>
</dbReference>
<dbReference type="PANTHER" id="PTHR43715:SF1">
    <property type="entry name" value="GDP-MANNOSE 4,6 DEHYDRATASE"/>
    <property type="match status" value="1"/>
</dbReference>
<dbReference type="OrthoDB" id="9779041at2"/>
<dbReference type="STRING" id="1123291.SAMN04490355_101394"/>
<dbReference type="EMBL" id="FOTS01000013">
    <property type="protein sequence ID" value="SFL68808.1"/>
    <property type="molecule type" value="Genomic_DNA"/>
</dbReference>
<gene>
    <name evidence="8" type="ORF">SAMN04490355_101394</name>
</gene>
<reference evidence="9" key="1">
    <citation type="submission" date="2016-10" db="EMBL/GenBank/DDBJ databases">
        <authorList>
            <person name="Varghese N."/>
            <person name="Submissions S."/>
        </authorList>
    </citation>
    <scope>NUCLEOTIDE SEQUENCE [LARGE SCALE GENOMIC DNA]</scope>
    <source>
        <strain evidence="9">DSM 13327</strain>
    </source>
</reference>
<dbReference type="SUPFAM" id="SSF51735">
    <property type="entry name" value="NAD(P)-binding Rossmann-fold domains"/>
    <property type="match status" value="1"/>
</dbReference>
<dbReference type="Pfam" id="PF16363">
    <property type="entry name" value="GDP_Man_Dehyd"/>
    <property type="match status" value="1"/>
</dbReference>
<evidence type="ECO:0000256" key="3">
    <source>
        <dbReference type="ARBA" id="ARBA00009263"/>
    </source>
</evidence>
<keyword evidence="9" id="KW-1185">Reference proteome</keyword>
<dbReference type="RefSeq" id="WP_090935581.1">
    <property type="nucleotide sequence ID" value="NZ_FOTS01000013.1"/>
</dbReference>
<keyword evidence="5" id="KW-0456">Lyase</keyword>
<dbReference type="PANTHER" id="PTHR43715">
    <property type="entry name" value="GDP-MANNOSE 4,6-DEHYDRATASE"/>
    <property type="match status" value="1"/>
</dbReference>
<dbReference type="GO" id="GO:0042351">
    <property type="term" value="P:'de novo' GDP-L-fucose biosynthetic process"/>
    <property type="evidence" value="ECO:0007669"/>
    <property type="project" value="TreeGrafter"/>
</dbReference>
<dbReference type="GO" id="GO:0008446">
    <property type="term" value="F:GDP-mannose 4,6-dehydratase activity"/>
    <property type="evidence" value="ECO:0007669"/>
    <property type="project" value="UniProtKB-EC"/>
</dbReference>
<evidence type="ECO:0000256" key="4">
    <source>
        <dbReference type="ARBA" id="ARBA00011989"/>
    </source>
</evidence>
<comment type="catalytic activity">
    <reaction evidence="1">
        <text>GDP-alpha-D-mannose = GDP-4-dehydro-alpha-D-rhamnose + H2O</text>
        <dbReference type="Rhea" id="RHEA:23820"/>
        <dbReference type="ChEBI" id="CHEBI:15377"/>
        <dbReference type="ChEBI" id="CHEBI:57527"/>
        <dbReference type="ChEBI" id="CHEBI:57964"/>
        <dbReference type="EC" id="4.2.1.47"/>
    </reaction>
</comment>
<evidence type="ECO:0000259" key="7">
    <source>
        <dbReference type="Pfam" id="PF16363"/>
    </source>
</evidence>
<dbReference type="Gene3D" id="3.90.25.10">
    <property type="entry name" value="UDP-galactose 4-epimerase, domain 1"/>
    <property type="match status" value="1"/>
</dbReference>
<proteinExistence type="inferred from homology"/>
<comment type="function">
    <text evidence="6">Catalyzes the conversion of GDP-D-mannose to GDP-4-dehydro-6-deoxy-D-mannose.</text>
</comment>
<dbReference type="FunFam" id="3.40.50.720:FF:000924">
    <property type="entry name" value="GDP-mannose 4,6 dehydratase"/>
    <property type="match status" value="1"/>
</dbReference>
<protein>
    <recommendedName>
        <fullName evidence="4">GDP-mannose 4,6-dehydratase</fullName>
        <ecNumber evidence="4">4.2.1.47</ecNumber>
    </recommendedName>
</protein>
<evidence type="ECO:0000256" key="5">
    <source>
        <dbReference type="ARBA" id="ARBA00023239"/>
    </source>
</evidence>
<comment type="cofactor">
    <cofactor evidence="2">
        <name>NADP(+)</name>
        <dbReference type="ChEBI" id="CHEBI:58349"/>
    </cofactor>
</comment>